<dbReference type="PROSITE" id="PS00963">
    <property type="entry name" value="RIBOSOMAL_S2_2"/>
    <property type="match status" value="1"/>
</dbReference>
<dbReference type="InterPro" id="IPR018130">
    <property type="entry name" value="Ribosomal_uS2_CS"/>
</dbReference>
<protein>
    <recommendedName>
        <fullName evidence="4 5">Small ribosomal subunit protein uS2</fullName>
    </recommendedName>
</protein>
<accession>A0A136LYI1</accession>
<evidence type="ECO:0000256" key="6">
    <source>
        <dbReference type="RuleBase" id="RU003631"/>
    </source>
</evidence>
<evidence type="ECO:0000256" key="5">
    <source>
        <dbReference type="HAMAP-Rule" id="MF_00291"/>
    </source>
</evidence>
<evidence type="ECO:0000256" key="2">
    <source>
        <dbReference type="ARBA" id="ARBA00022980"/>
    </source>
</evidence>
<name>A0A136LYI1_9BACT</name>
<evidence type="ECO:0000313" key="9">
    <source>
        <dbReference type="Proteomes" id="UP000070457"/>
    </source>
</evidence>
<dbReference type="NCBIfam" id="TIGR01011">
    <property type="entry name" value="rpsB_bact"/>
    <property type="match status" value="1"/>
</dbReference>
<dbReference type="STRING" id="1617426.TR69_WS6001000664"/>
<dbReference type="AlphaFoldDB" id="A0A136LYI1"/>
<dbReference type="GO" id="GO:0022627">
    <property type="term" value="C:cytosolic small ribosomal subunit"/>
    <property type="evidence" value="ECO:0007669"/>
    <property type="project" value="TreeGrafter"/>
</dbReference>
<dbReference type="GO" id="GO:0006412">
    <property type="term" value="P:translation"/>
    <property type="evidence" value="ECO:0007669"/>
    <property type="project" value="UniProtKB-UniRule"/>
</dbReference>
<evidence type="ECO:0000256" key="1">
    <source>
        <dbReference type="ARBA" id="ARBA00006242"/>
    </source>
</evidence>
<dbReference type="InterPro" id="IPR005706">
    <property type="entry name" value="Ribosomal_uS2_bac/mit/plastid"/>
</dbReference>
<sequence>MATTATPAAKKGSAPKATKKVAKTYTFDLPDVKEFLKAGVQFGHQSKKWNPKMQKFIFGKREQIHIIDISKSLPALEAAMQFLAQAASDGEVMFVGTKRQASDIVRDVAIDAGAYFITHRWPGGLLTNFDMIRQSLKRFNGLEQEFSTGVEGRTKFEISQMKKDWEKMNRLYEGMKTMTKYPKAIVIVDTKFEKNAVSEARAMGIPIVGLVDTNCDPEDVDFAIPANDDAIGSISLLVGLLGQAVKKGNEGKGIKHDLVDYSTYEVKIVKSAQEDSERVEVAATPEVKQRDAKAEIPSKSRTAGSKGMLEDIQKTRETAKRKQASSARKK</sequence>
<evidence type="ECO:0000256" key="3">
    <source>
        <dbReference type="ARBA" id="ARBA00023274"/>
    </source>
</evidence>
<comment type="caution">
    <text evidence="8">The sequence shown here is derived from an EMBL/GenBank/DDBJ whole genome shotgun (WGS) entry which is preliminary data.</text>
</comment>
<dbReference type="PANTHER" id="PTHR12534">
    <property type="entry name" value="30S RIBOSOMAL PROTEIN S2 PROKARYOTIC AND ORGANELLAR"/>
    <property type="match status" value="1"/>
</dbReference>
<keyword evidence="3 5" id="KW-0687">Ribonucleoprotein</keyword>
<feature type="compositionally biased region" description="Basic and acidic residues" evidence="7">
    <location>
        <begin position="287"/>
        <end position="298"/>
    </location>
</feature>
<feature type="region of interest" description="Disordered" evidence="7">
    <location>
        <begin position="277"/>
        <end position="330"/>
    </location>
</feature>
<feature type="compositionally biased region" description="Basic residues" evidence="7">
    <location>
        <begin position="321"/>
        <end position="330"/>
    </location>
</feature>
<dbReference type="GO" id="GO:0003735">
    <property type="term" value="F:structural constituent of ribosome"/>
    <property type="evidence" value="ECO:0007669"/>
    <property type="project" value="InterPro"/>
</dbReference>
<dbReference type="SUPFAM" id="SSF52313">
    <property type="entry name" value="Ribosomal protein S2"/>
    <property type="match status" value="1"/>
</dbReference>
<evidence type="ECO:0000256" key="7">
    <source>
        <dbReference type="SAM" id="MobiDB-lite"/>
    </source>
</evidence>
<feature type="compositionally biased region" description="Basic and acidic residues" evidence="7">
    <location>
        <begin position="308"/>
        <end position="320"/>
    </location>
</feature>
<evidence type="ECO:0000313" key="8">
    <source>
        <dbReference type="EMBL" id="KXK26657.1"/>
    </source>
</evidence>
<dbReference type="PATRIC" id="fig|1617426.3.peg.662"/>
<keyword evidence="2 5" id="KW-0689">Ribosomal protein</keyword>
<gene>
    <name evidence="5 8" type="primary">rpsB</name>
    <name evidence="8" type="ORF">TR69_WS6001000664</name>
</gene>
<proteinExistence type="inferred from homology"/>
<dbReference type="PANTHER" id="PTHR12534:SF0">
    <property type="entry name" value="SMALL RIBOSOMAL SUBUNIT PROTEIN US2M"/>
    <property type="match status" value="1"/>
</dbReference>
<dbReference type="Gene3D" id="1.10.287.610">
    <property type="entry name" value="Helix hairpin bin"/>
    <property type="match status" value="1"/>
</dbReference>
<evidence type="ECO:0000256" key="4">
    <source>
        <dbReference type="ARBA" id="ARBA00035256"/>
    </source>
</evidence>
<dbReference type="PRINTS" id="PR00395">
    <property type="entry name" value="RIBOSOMALS2"/>
</dbReference>
<dbReference type="Proteomes" id="UP000070457">
    <property type="component" value="Unassembled WGS sequence"/>
</dbReference>
<dbReference type="HAMAP" id="MF_00291_B">
    <property type="entry name" value="Ribosomal_uS2_B"/>
    <property type="match status" value="1"/>
</dbReference>
<dbReference type="Gene3D" id="3.40.50.10490">
    <property type="entry name" value="Glucose-6-phosphate isomerase like protein, domain 1"/>
    <property type="match status" value="1"/>
</dbReference>
<dbReference type="EMBL" id="JYNZ01000003">
    <property type="protein sequence ID" value="KXK26657.1"/>
    <property type="molecule type" value="Genomic_DNA"/>
</dbReference>
<dbReference type="InterPro" id="IPR023591">
    <property type="entry name" value="Ribosomal_uS2_flav_dom_sf"/>
</dbReference>
<dbReference type="Pfam" id="PF00318">
    <property type="entry name" value="Ribosomal_S2"/>
    <property type="match status" value="1"/>
</dbReference>
<comment type="similarity">
    <text evidence="1 5 6">Belongs to the universal ribosomal protein uS2 family.</text>
</comment>
<dbReference type="CDD" id="cd01425">
    <property type="entry name" value="RPS2"/>
    <property type="match status" value="1"/>
</dbReference>
<reference evidence="8 9" key="1">
    <citation type="submission" date="2015-02" db="EMBL/GenBank/DDBJ databases">
        <title>Improved understanding of the partial-nitritation anammox process through 23 genomes representing the majority of the microbial community.</title>
        <authorList>
            <person name="Speth D.R."/>
            <person name="In T Zandt M."/>
            <person name="Guerrero Cruz S."/>
            <person name="Jetten M.S."/>
            <person name="Dutilh B.E."/>
        </authorList>
    </citation>
    <scope>NUCLEOTIDE SEQUENCE [LARGE SCALE GENOMIC DNA]</scope>
    <source>
        <strain evidence="8">OLB20</strain>
    </source>
</reference>
<organism evidence="8 9">
    <name type="scientific">candidate division WS6 bacterium OLB20</name>
    <dbReference type="NCBI Taxonomy" id="1617426"/>
    <lineage>
        <taxon>Bacteria</taxon>
        <taxon>Candidatus Dojkabacteria</taxon>
    </lineage>
</organism>
<dbReference type="InterPro" id="IPR001865">
    <property type="entry name" value="Ribosomal_uS2"/>
</dbReference>